<comment type="caution">
    <text evidence="1">The sequence shown here is derived from an EMBL/GenBank/DDBJ whole genome shotgun (WGS) entry which is preliminary data.</text>
</comment>
<dbReference type="AlphaFoldDB" id="A0A3N3MTR8"/>
<proteinExistence type="predicted"/>
<organism evidence="1 2">
    <name type="scientific">Enterococcus faecium</name>
    <name type="common">Streptococcus faecium</name>
    <dbReference type="NCBI Taxonomy" id="1352"/>
    <lineage>
        <taxon>Bacteria</taxon>
        <taxon>Bacillati</taxon>
        <taxon>Bacillota</taxon>
        <taxon>Bacilli</taxon>
        <taxon>Lactobacillales</taxon>
        <taxon>Enterococcaceae</taxon>
        <taxon>Enterococcus</taxon>
    </lineage>
</organism>
<protein>
    <submittedName>
        <fullName evidence="1">Bacteriocin</fullName>
    </submittedName>
</protein>
<dbReference type="Pfam" id="PF09683">
    <property type="entry name" value="Lactococcin_972"/>
    <property type="match status" value="1"/>
</dbReference>
<evidence type="ECO:0000313" key="1">
    <source>
        <dbReference type="EMBL" id="KAA0690669.1"/>
    </source>
</evidence>
<dbReference type="InterPro" id="IPR006540">
    <property type="entry name" value="Lactococcin_972"/>
</dbReference>
<dbReference type="RefSeq" id="WP_002309853.1">
    <property type="nucleotide sequence ID" value="NZ_CABGJZ010000006.1"/>
</dbReference>
<gene>
    <name evidence="1" type="ORF">DTX73_07350</name>
</gene>
<dbReference type="Gene3D" id="2.60.40.2850">
    <property type="match status" value="1"/>
</dbReference>
<sequence length="130" mass="14183">MKKIIISTLLISGTAIGIVVPIANATQDSLYSGGQENVDAYTTVIETKDNKNDSSSRYASSAVGGGWWRRGQNGNRNISEYQHYTKEGHASCENGNGTFNSGGWKAPYQWSNASVGWTLFGGNKAYYNFR</sequence>
<dbReference type="EMBL" id="QOVC01000005">
    <property type="protein sequence ID" value="KAA0690669.1"/>
    <property type="molecule type" value="Genomic_DNA"/>
</dbReference>
<name>A0A3N3MTR8_ENTFC</name>
<accession>A0A3N3MTR8</accession>
<evidence type="ECO:0000313" key="2">
    <source>
        <dbReference type="Proteomes" id="UP000448762"/>
    </source>
</evidence>
<reference evidence="1 2" key="1">
    <citation type="submission" date="2018-07" db="EMBL/GenBank/DDBJ databases">
        <title>High quality draft genome sequencing of Enterococcus faecium exhibiting probiotic potential isolated from mucus of freshwater fish.</title>
        <authorList>
            <person name="El-Jeni R."/>
            <person name="Ghedira K."/>
            <person name="Abdelhak S."/>
            <person name="El-Bour M."/>
            <person name="Bouhaouala-Zahar B."/>
        </authorList>
    </citation>
    <scope>NUCLEOTIDE SEQUENCE [LARGE SCALE GENOMIC DNA]</scope>
    <source>
        <strain evidence="1 2">R.A73</strain>
    </source>
</reference>
<dbReference type="Proteomes" id="UP000448762">
    <property type="component" value="Unassembled WGS sequence"/>
</dbReference>